<dbReference type="Gene3D" id="3.40.630.30">
    <property type="match status" value="1"/>
</dbReference>
<dbReference type="InterPro" id="IPR051908">
    <property type="entry name" value="Ribosomal_N-acetyltransferase"/>
</dbReference>
<dbReference type="GO" id="GO:1990189">
    <property type="term" value="F:protein N-terminal-serine acetyltransferase activity"/>
    <property type="evidence" value="ECO:0007669"/>
    <property type="project" value="TreeGrafter"/>
</dbReference>
<name>A0A833MDS6_9FIRM</name>
<dbReference type="InterPro" id="IPR016181">
    <property type="entry name" value="Acyl_CoA_acyltransferase"/>
</dbReference>
<reference evidence="2 3" key="1">
    <citation type="submission" date="2019-10" db="EMBL/GenBank/DDBJ databases">
        <title>Alkaliphilus serpentinus sp. nov. and Alkaliphilus pronyensis sp. nov., two novel anaerobic alkaliphilic species isolated from the serpentinized-hosted hydrothermal field of the Prony Bay (New Caledonia).</title>
        <authorList>
            <person name="Postec A."/>
        </authorList>
    </citation>
    <scope>NUCLEOTIDE SEQUENCE [LARGE SCALE GENOMIC DNA]</scope>
    <source>
        <strain evidence="2 3">LacT</strain>
    </source>
</reference>
<keyword evidence="3" id="KW-1185">Reference proteome</keyword>
<dbReference type="GO" id="GO:0008999">
    <property type="term" value="F:protein-N-terminal-alanine acetyltransferase activity"/>
    <property type="evidence" value="ECO:0007669"/>
    <property type="project" value="TreeGrafter"/>
</dbReference>
<dbReference type="Pfam" id="PF13302">
    <property type="entry name" value="Acetyltransf_3"/>
    <property type="match status" value="1"/>
</dbReference>
<evidence type="ECO:0000259" key="1">
    <source>
        <dbReference type="Pfam" id="PF13302"/>
    </source>
</evidence>
<evidence type="ECO:0000313" key="3">
    <source>
        <dbReference type="Proteomes" id="UP000465601"/>
    </source>
</evidence>
<proteinExistence type="predicted"/>
<comment type="caution">
    <text evidence="2">The sequence shown here is derived from an EMBL/GenBank/DDBJ whole genome shotgun (WGS) entry which is preliminary data.</text>
</comment>
<protein>
    <submittedName>
        <fullName evidence="2">GNAT family N-acetyltransferase</fullName>
    </submittedName>
</protein>
<keyword evidence="2" id="KW-0808">Transferase</keyword>
<dbReference type="InterPro" id="IPR000182">
    <property type="entry name" value="GNAT_dom"/>
</dbReference>
<dbReference type="SUPFAM" id="SSF55729">
    <property type="entry name" value="Acyl-CoA N-acyltransferases (Nat)"/>
    <property type="match status" value="1"/>
</dbReference>
<feature type="domain" description="N-acetyltransferase" evidence="1">
    <location>
        <begin position="1"/>
        <end position="42"/>
    </location>
</feature>
<dbReference type="EMBL" id="WBZB01000032">
    <property type="protein sequence ID" value="KAB3529405.1"/>
    <property type="molecule type" value="Genomic_DNA"/>
</dbReference>
<dbReference type="PANTHER" id="PTHR43441">
    <property type="entry name" value="RIBOSOMAL-PROTEIN-SERINE ACETYLTRANSFERASE"/>
    <property type="match status" value="1"/>
</dbReference>
<evidence type="ECO:0000313" key="2">
    <source>
        <dbReference type="EMBL" id="KAB3529405.1"/>
    </source>
</evidence>
<dbReference type="PANTHER" id="PTHR43441:SF2">
    <property type="entry name" value="FAMILY ACETYLTRANSFERASE, PUTATIVE (AFU_ORTHOLOGUE AFUA_7G00850)-RELATED"/>
    <property type="match status" value="1"/>
</dbReference>
<dbReference type="GO" id="GO:0005737">
    <property type="term" value="C:cytoplasm"/>
    <property type="evidence" value="ECO:0007669"/>
    <property type="project" value="TreeGrafter"/>
</dbReference>
<dbReference type="Proteomes" id="UP000465601">
    <property type="component" value="Unassembled WGS sequence"/>
</dbReference>
<organism evidence="2 3">
    <name type="scientific">Alkaliphilus serpentinus</name>
    <dbReference type="NCBI Taxonomy" id="1482731"/>
    <lineage>
        <taxon>Bacteria</taxon>
        <taxon>Bacillati</taxon>
        <taxon>Bacillota</taxon>
        <taxon>Clostridia</taxon>
        <taxon>Peptostreptococcales</taxon>
        <taxon>Natronincolaceae</taxon>
        <taxon>Alkaliphilus</taxon>
    </lineage>
</organism>
<dbReference type="RefSeq" id="WP_192929753.1">
    <property type="nucleotide sequence ID" value="NZ_WBZB01000032.1"/>
</dbReference>
<dbReference type="AlphaFoldDB" id="A0A833MDS6"/>
<gene>
    <name evidence="2" type="ORF">F8153_09230</name>
</gene>
<sequence length="75" mass="8654">MTEAVRILNEFSFDKLGLNRVQAIHMIGNVGSGRVMEKAGMKYEGLLRQYLYSKGKNYDVKMYSILKEDFKKDGE</sequence>
<accession>A0A833MDS6</accession>